<dbReference type="GeneID" id="17254948"/>
<dbReference type="PANTHER" id="PTHR43016:SF13">
    <property type="entry name" value="PRESEQUENCE PROTEASE, MITOCHONDRIAL"/>
    <property type="match status" value="1"/>
</dbReference>
<proteinExistence type="predicted"/>
<dbReference type="GO" id="GO:0016485">
    <property type="term" value="P:protein processing"/>
    <property type="evidence" value="ECO:0007669"/>
    <property type="project" value="TreeGrafter"/>
</dbReference>
<dbReference type="Pfam" id="PF00675">
    <property type="entry name" value="Peptidase_M16"/>
    <property type="match status" value="1"/>
</dbReference>
<dbReference type="SUPFAM" id="SSF63411">
    <property type="entry name" value="LuxS/MPP-like metallohydrolase"/>
    <property type="match status" value="4"/>
</dbReference>
<name>A0A0D3IC62_EMIH1</name>
<dbReference type="PaxDb" id="2903-EOD08847"/>
<dbReference type="AlphaFoldDB" id="A0A0D3IC62"/>
<dbReference type="FunFam" id="3.30.830.10:FF:000034">
    <property type="entry name" value="presequence protease 1, chloroplastic/mitochondrial"/>
    <property type="match status" value="1"/>
</dbReference>
<reference evidence="2" key="2">
    <citation type="submission" date="2024-10" db="UniProtKB">
        <authorList>
            <consortium name="EnsemblProtists"/>
        </authorList>
    </citation>
    <scope>IDENTIFICATION</scope>
</reference>
<accession>A0A0D3IC62</accession>
<evidence type="ECO:0000313" key="3">
    <source>
        <dbReference type="Proteomes" id="UP000013827"/>
    </source>
</evidence>
<dbReference type="EnsemblProtists" id="EOD08847">
    <property type="protein sequence ID" value="EOD08847"/>
    <property type="gene ID" value="EMIHUDRAFT_428226"/>
</dbReference>
<dbReference type="InterPro" id="IPR013578">
    <property type="entry name" value="Peptidase_M16C_assoc"/>
</dbReference>
<dbReference type="Gene3D" id="3.30.830.10">
    <property type="entry name" value="Metalloenzyme, LuxS/M16 peptidase-like"/>
    <property type="match status" value="4"/>
</dbReference>
<dbReference type="Pfam" id="PF08367">
    <property type="entry name" value="M16C_assoc"/>
    <property type="match status" value="1"/>
</dbReference>
<dbReference type="Pfam" id="PF05193">
    <property type="entry name" value="Peptidase_M16_C"/>
    <property type="match status" value="1"/>
</dbReference>
<dbReference type="HOGENOM" id="CLU_009165_1_0_1"/>
<dbReference type="GO" id="GO:0046872">
    <property type="term" value="F:metal ion binding"/>
    <property type="evidence" value="ECO:0007669"/>
    <property type="project" value="InterPro"/>
</dbReference>
<organism evidence="2 3">
    <name type="scientific">Emiliania huxleyi (strain CCMP1516)</name>
    <dbReference type="NCBI Taxonomy" id="280463"/>
    <lineage>
        <taxon>Eukaryota</taxon>
        <taxon>Haptista</taxon>
        <taxon>Haptophyta</taxon>
        <taxon>Prymnesiophyceae</taxon>
        <taxon>Isochrysidales</taxon>
        <taxon>Noelaerhabdaceae</taxon>
        <taxon>Emiliania</taxon>
    </lineage>
</organism>
<sequence length="1043" mass="111942">MRHGLRSLAIAAGAIAGASGGLVSRPHAFSASAPAAISRRASSVHASVAISKPPLPEVVERAPATHPAFELVRVEMVDEYTIKVATYRHRQSGAEVISAQADDENKVFGIAFRTPVEDSTGVPHILEHSVLCGSAKYTSKEPFTELLKGSLQTFLNAFTYPDRTCYPVASCNTKDFYNLVNVYLDAVLSPRAKRDPTVFAQEGWHYELDAAEEPLTYKGAICVVFNEMKGVYSSPDSLLYRAAQQATFPDNTYAKDSGGDPDAIVELTFDQFKRFHDAYYHPSNSRIFFYGDDPLEARRDRATPAASRIETQAKFATPRRVVERFPASADEAAPGAPSHMVMLNWLLNEKPLSPVDALALTALALRTHTLRTHAHRALHFQCRAGSCRRSNEGLASRLSPPLATFSVGLKGVAKEDVPKVEALALETLAAAAKDGFEADAVEATAAVNTLEFQLREMNTGGFPKGLAFMLSMLPRWIYRDDEGANVADALRFEAPLAELKTKLASGEKVFEPLLASLLVDNGHLATIEMVPDASLAEEWAAKERSRLEAAKAAMGEEELADVIRSTADLKRAQLAEDSAEDLATIPRVGLADLEAKACLSRVPTDVSALSGGVPLLTHPLPCAGVVYADVLLDLQRLPAGTSELDATALQRRIGARTGGIDVGTKLEQPVGDSGAVGAPDGVVHKLVVRGKAVRDRLPDMLELVHSMLTDANLDAQPKAVELLKESKSRLEAAFLSSGNSFAGMRLSSRNTAVGYATELTSGVSYYEAIKEMLTTAQDDWPSLLARLERLRGTINARDGLMINLTSDPDAIDGAKPQLDAFVGRMPAAPAADAHGEDASKWSRLPLAPREDEAYAIVSQVNYVAAGCRLFEPGEIADFGAASVASRALSLGYLWDNVRVAGGAYGGGCALNPTSGGFAFSSYRDPNLQATLDIYAAAADALSESDISAEALEQAIVGMVGDLDKPLTPDQKGQRALNWHLTGVTTAMRQEFRDQVLGCSPEAFRAFAERLRKAKLSVSVFGSEEALAAANAKRETPLPVKKIV</sequence>
<evidence type="ECO:0000259" key="1">
    <source>
        <dbReference type="SMART" id="SM01264"/>
    </source>
</evidence>
<reference evidence="3" key="1">
    <citation type="journal article" date="2013" name="Nature">
        <title>Pan genome of the phytoplankton Emiliania underpins its global distribution.</title>
        <authorList>
            <person name="Read B.A."/>
            <person name="Kegel J."/>
            <person name="Klute M.J."/>
            <person name="Kuo A."/>
            <person name="Lefebvre S.C."/>
            <person name="Maumus F."/>
            <person name="Mayer C."/>
            <person name="Miller J."/>
            <person name="Monier A."/>
            <person name="Salamov A."/>
            <person name="Young J."/>
            <person name="Aguilar M."/>
            <person name="Claverie J.M."/>
            <person name="Frickenhaus S."/>
            <person name="Gonzalez K."/>
            <person name="Herman E.K."/>
            <person name="Lin Y.C."/>
            <person name="Napier J."/>
            <person name="Ogata H."/>
            <person name="Sarno A.F."/>
            <person name="Shmutz J."/>
            <person name="Schroeder D."/>
            <person name="de Vargas C."/>
            <person name="Verret F."/>
            <person name="von Dassow P."/>
            <person name="Valentin K."/>
            <person name="Van de Peer Y."/>
            <person name="Wheeler G."/>
            <person name="Dacks J.B."/>
            <person name="Delwiche C.F."/>
            <person name="Dyhrman S.T."/>
            <person name="Glockner G."/>
            <person name="John U."/>
            <person name="Richards T."/>
            <person name="Worden A.Z."/>
            <person name="Zhang X."/>
            <person name="Grigoriev I.V."/>
            <person name="Allen A.E."/>
            <person name="Bidle K."/>
            <person name="Borodovsky M."/>
            <person name="Bowler C."/>
            <person name="Brownlee C."/>
            <person name="Cock J.M."/>
            <person name="Elias M."/>
            <person name="Gladyshev V.N."/>
            <person name="Groth M."/>
            <person name="Guda C."/>
            <person name="Hadaegh A."/>
            <person name="Iglesias-Rodriguez M.D."/>
            <person name="Jenkins J."/>
            <person name="Jones B.M."/>
            <person name="Lawson T."/>
            <person name="Leese F."/>
            <person name="Lindquist E."/>
            <person name="Lobanov A."/>
            <person name="Lomsadze A."/>
            <person name="Malik S.B."/>
            <person name="Marsh M.E."/>
            <person name="Mackinder L."/>
            <person name="Mock T."/>
            <person name="Mueller-Roeber B."/>
            <person name="Pagarete A."/>
            <person name="Parker M."/>
            <person name="Probert I."/>
            <person name="Quesneville H."/>
            <person name="Raines C."/>
            <person name="Rensing S.A."/>
            <person name="Riano-Pachon D.M."/>
            <person name="Richier S."/>
            <person name="Rokitta S."/>
            <person name="Shiraiwa Y."/>
            <person name="Soanes D.M."/>
            <person name="van der Giezen M."/>
            <person name="Wahlund T.M."/>
            <person name="Williams B."/>
            <person name="Wilson W."/>
            <person name="Wolfe G."/>
            <person name="Wurch L.L."/>
        </authorList>
    </citation>
    <scope>NUCLEOTIDE SEQUENCE</scope>
</reference>
<dbReference type="InterPro" id="IPR055130">
    <property type="entry name" value="PreP_C"/>
</dbReference>
<protein>
    <recommendedName>
        <fullName evidence="1">Peptidase M16C associated domain-containing protein</fullName>
    </recommendedName>
</protein>
<dbReference type="SMART" id="SM01264">
    <property type="entry name" value="M16C_associated"/>
    <property type="match status" value="1"/>
</dbReference>
<dbReference type="Proteomes" id="UP000013827">
    <property type="component" value="Unassembled WGS sequence"/>
</dbReference>
<dbReference type="STRING" id="2903.R1BHK1"/>
<evidence type="ECO:0000313" key="2">
    <source>
        <dbReference type="EnsemblProtists" id="EOD08847"/>
    </source>
</evidence>
<dbReference type="PANTHER" id="PTHR43016">
    <property type="entry name" value="PRESEQUENCE PROTEASE"/>
    <property type="match status" value="1"/>
</dbReference>
<dbReference type="InterPro" id="IPR011765">
    <property type="entry name" value="Pept_M16_N"/>
</dbReference>
<dbReference type="Pfam" id="PF22516">
    <property type="entry name" value="PreP_C"/>
    <property type="match status" value="1"/>
</dbReference>
<dbReference type="InterPro" id="IPR011249">
    <property type="entry name" value="Metalloenz_LuxS/M16"/>
</dbReference>
<feature type="domain" description="Peptidase M16C associated" evidence="1">
    <location>
        <begin position="529"/>
        <end position="772"/>
    </location>
</feature>
<dbReference type="OMA" id="NYLYYIR"/>
<dbReference type="MEROPS" id="M16.012"/>
<dbReference type="eggNOG" id="KOG2019">
    <property type="taxonomic scope" value="Eukaryota"/>
</dbReference>
<dbReference type="GO" id="GO:0004222">
    <property type="term" value="F:metalloendopeptidase activity"/>
    <property type="evidence" value="ECO:0007669"/>
    <property type="project" value="TreeGrafter"/>
</dbReference>
<dbReference type="KEGG" id="ehx:EMIHUDRAFT_428226"/>
<keyword evidence="3" id="KW-1185">Reference proteome</keyword>
<dbReference type="RefSeq" id="XP_005761276.1">
    <property type="nucleotide sequence ID" value="XM_005761219.1"/>
</dbReference>
<dbReference type="InterPro" id="IPR007863">
    <property type="entry name" value="Peptidase_M16_C"/>
</dbReference>